<protein>
    <submittedName>
        <fullName evidence="1">Uncharacterized protein</fullName>
    </submittedName>
</protein>
<evidence type="ECO:0000313" key="1">
    <source>
        <dbReference type="EMBL" id="CAC5387697.1"/>
    </source>
</evidence>
<organism evidence="1 2">
    <name type="scientific">Mytilus coruscus</name>
    <name type="common">Sea mussel</name>
    <dbReference type="NCBI Taxonomy" id="42192"/>
    <lineage>
        <taxon>Eukaryota</taxon>
        <taxon>Metazoa</taxon>
        <taxon>Spiralia</taxon>
        <taxon>Lophotrochozoa</taxon>
        <taxon>Mollusca</taxon>
        <taxon>Bivalvia</taxon>
        <taxon>Autobranchia</taxon>
        <taxon>Pteriomorphia</taxon>
        <taxon>Mytilida</taxon>
        <taxon>Mytiloidea</taxon>
        <taxon>Mytilidae</taxon>
        <taxon>Mytilinae</taxon>
        <taxon>Mytilus</taxon>
    </lineage>
</organism>
<proteinExistence type="predicted"/>
<dbReference type="AlphaFoldDB" id="A0A6J8BZC5"/>
<keyword evidence="2" id="KW-1185">Reference proteome</keyword>
<accession>A0A6J8BZC5</accession>
<name>A0A6J8BZC5_MYTCO</name>
<sequence length="197" mass="22570">MSWVYQSFFKVVNPPILIQDLEEDPFINNALTNTCCELYYRYGMYLAPFTAILTTARHIVEPLASLDFRKKDENNDIKMMNENPEQKENKEEKKKYLKTQTKKTQKRVAAGKKGAEYIKMTTQKDGKQIANMLYHAGVETLLTVGYAEIGKKVLRRPAPKVDFNVNDVVMLSIDILLAMATKDMLIKQGIIPADIMK</sequence>
<gene>
    <name evidence="1" type="ORF">MCOR_22995</name>
</gene>
<dbReference type="OrthoDB" id="6103159at2759"/>
<reference evidence="1 2" key="1">
    <citation type="submission" date="2020-06" db="EMBL/GenBank/DDBJ databases">
        <authorList>
            <person name="Li R."/>
            <person name="Bekaert M."/>
        </authorList>
    </citation>
    <scope>NUCLEOTIDE SEQUENCE [LARGE SCALE GENOMIC DNA]</scope>
    <source>
        <strain evidence="2">wild</strain>
    </source>
</reference>
<evidence type="ECO:0000313" key="2">
    <source>
        <dbReference type="Proteomes" id="UP000507470"/>
    </source>
</evidence>
<dbReference type="Proteomes" id="UP000507470">
    <property type="component" value="Unassembled WGS sequence"/>
</dbReference>
<dbReference type="EMBL" id="CACVKT020004022">
    <property type="protein sequence ID" value="CAC5387697.1"/>
    <property type="molecule type" value="Genomic_DNA"/>
</dbReference>